<keyword evidence="4" id="KW-0699">rRNA-binding</keyword>
<name>A0ABN6L6Y3_9PROT</name>
<dbReference type="Proteomes" id="UP001320209">
    <property type="component" value="Chromosome"/>
</dbReference>
<comment type="subunit">
    <text evidence="4">Part of the 50S ribosomal subunit. Contacts protein L29, and trigger factor when it is bound to the ribosome.</text>
</comment>
<gene>
    <name evidence="4 5" type="primary">rplW</name>
    <name evidence="5" type="ORF">HYD_0750</name>
</gene>
<evidence type="ECO:0000256" key="2">
    <source>
        <dbReference type="ARBA" id="ARBA00022980"/>
    </source>
</evidence>
<dbReference type="GO" id="GO:0005840">
    <property type="term" value="C:ribosome"/>
    <property type="evidence" value="ECO:0007669"/>
    <property type="project" value="UniProtKB-KW"/>
</dbReference>
<dbReference type="SUPFAM" id="SSF54189">
    <property type="entry name" value="Ribosomal proteins S24e, L23 and L15e"/>
    <property type="match status" value="1"/>
</dbReference>
<evidence type="ECO:0000256" key="4">
    <source>
        <dbReference type="HAMAP-Rule" id="MF_01369"/>
    </source>
</evidence>
<organism evidence="5 6">
    <name type="scientific">Candidatus Hydrogenosomobacter endosymbioticus</name>
    <dbReference type="NCBI Taxonomy" id="2558174"/>
    <lineage>
        <taxon>Bacteria</taxon>
        <taxon>Pseudomonadati</taxon>
        <taxon>Pseudomonadota</taxon>
        <taxon>Alphaproteobacteria</taxon>
        <taxon>Holosporales</taxon>
        <taxon>Holosporaceae</taxon>
        <taxon>Candidatus Hydrogenosomobacter</taxon>
    </lineage>
</organism>
<comment type="function">
    <text evidence="4">One of the early assembly proteins it binds 23S rRNA. One of the proteins that surrounds the polypeptide exit tunnel on the outside of the ribosome. Forms the main docking site for trigger factor binding to the ribosome.</text>
</comment>
<dbReference type="EMBL" id="AP025225">
    <property type="protein sequence ID" value="BDB95942.1"/>
    <property type="molecule type" value="Genomic_DNA"/>
</dbReference>
<dbReference type="InterPro" id="IPR013025">
    <property type="entry name" value="Ribosomal_uL23-like"/>
</dbReference>
<keyword evidence="3 4" id="KW-0687">Ribonucleoprotein</keyword>
<evidence type="ECO:0000256" key="1">
    <source>
        <dbReference type="ARBA" id="ARBA00006700"/>
    </source>
</evidence>
<dbReference type="InterPro" id="IPR012677">
    <property type="entry name" value="Nucleotide-bd_a/b_plait_sf"/>
</dbReference>
<comment type="similarity">
    <text evidence="1 4">Belongs to the universal ribosomal protein uL23 family.</text>
</comment>
<protein>
    <recommendedName>
        <fullName evidence="4">Large ribosomal subunit protein uL23</fullName>
    </recommendedName>
</protein>
<dbReference type="InterPro" id="IPR012678">
    <property type="entry name" value="Ribosomal_uL23/eL15/eS24_sf"/>
</dbReference>
<dbReference type="PANTHER" id="PTHR11620">
    <property type="entry name" value="60S RIBOSOMAL PROTEIN L23A"/>
    <property type="match status" value="1"/>
</dbReference>
<keyword evidence="2 4" id="KW-0689">Ribosomal protein</keyword>
<evidence type="ECO:0000313" key="5">
    <source>
        <dbReference type="EMBL" id="BDB95942.1"/>
    </source>
</evidence>
<dbReference type="NCBIfam" id="NF004363">
    <property type="entry name" value="PRK05738.2-4"/>
    <property type="match status" value="1"/>
</dbReference>
<accession>A0ABN6L6Y3</accession>
<dbReference type="Gene3D" id="3.30.70.330">
    <property type="match status" value="1"/>
</dbReference>
<evidence type="ECO:0000313" key="6">
    <source>
        <dbReference type="Proteomes" id="UP001320209"/>
    </source>
</evidence>
<dbReference type="Pfam" id="PF00276">
    <property type="entry name" value="Ribosomal_L23"/>
    <property type="match status" value="1"/>
</dbReference>
<proteinExistence type="inferred from homology"/>
<keyword evidence="6" id="KW-1185">Reference proteome</keyword>
<dbReference type="HAMAP" id="MF_01369_B">
    <property type="entry name" value="Ribosomal_uL23_B"/>
    <property type="match status" value="1"/>
</dbReference>
<keyword evidence="4" id="KW-0694">RNA-binding</keyword>
<sequence length="111" mass="12693">MIHKYVNRDRKRSSSLERLFSIMRSPIVTEKSNLRGSDGEYFFEVAMDANKIEIKRAVEKVFSVKVKSVNTCVSYAKVKRFRGRIGHRSGVKKAMVKLIEGRIELDVPASS</sequence>
<dbReference type="RefSeq" id="WP_236865197.1">
    <property type="nucleotide sequence ID" value="NZ_AP025225.1"/>
</dbReference>
<evidence type="ECO:0000256" key="3">
    <source>
        <dbReference type="ARBA" id="ARBA00023274"/>
    </source>
</evidence>
<reference evidence="5" key="1">
    <citation type="submission" date="2021-10" db="EMBL/GenBank/DDBJ databases">
        <title>Genome Sequence of The Candidatus Hydrogeosomobacter endosymbioticus, an Intracellular Bacterial Symbiont of the Anaerobic Ciliate GW7.</title>
        <authorList>
            <person name="Shiohama Y."/>
            <person name="Shinzato N."/>
        </authorList>
    </citation>
    <scope>NUCLEOTIDE SEQUENCE [LARGE SCALE GENOMIC DNA]</scope>
    <source>
        <strain evidence="5">200920</strain>
    </source>
</reference>